<evidence type="ECO:0000256" key="3">
    <source>
        <dbReference type="ARBA" id="ARBA00022483"/>
    </source>
</evidence>
<dbReference type="PROSITE" id="PS50105">
    <property type="entry name" value="SAM_DOMAIN"/>
    <property type="match status" value="1"/>
</dbReference>
<dbReference type="PROSITE" id="PS50297">
    <property type="entry name" value="ANK_REP_REGION"/>
    <property type="match status" value="6"/>
</dbReference>
<dbReference type="InterPro" id="IPR001660">
    <property type="entry name" value="SAM"/>
</dbReference>
<evidence type="ECO:0000313" key="15">
    <source>
        <dbReference type="EMBL" id="KAG8178022.1"/>
    </source>
</evidence>
<reference evidence="15 16" key="1">
    <citation type="journal article" date="2022" name="Nat. Ecol. Evol.">
        <title>A masculinizing supergene underlies an exaggerated male reproductive morph in a spider.</title>
        <authorList>
            <person name="Hendrickx F."/>
            <person name="De Corte Z."/>
            <person name="Sonet G."/>
            <person name="Van Belleghem S.M."/>
            <person name="Kostlbacher S."/>
            <person name="Vangestel C."/>
        </authorList>
    </citation>
    <scope>NUCLEOTIDE SEQUENCE [LARGE SCALE GENOMIC DNA]</scope>
    <source>
        <strain evidence="15">W744_W776</strain>
    </source>
</reference>
<comment type="caution">
    <text evidence="15">The sequence shown here is derived from an EMBL/GenBank/DDBJ whole genome shotgun (WGS) entry which is preliminary data.</text>
</comment>
<evidence type="ECO:0000256" key="5">
    <source>
        <dbReference type="ARBA" id="ARBA00022537"/>
    </source>
</evidence>
<feature type="repeat" description="ANK" evidence="12">
    <location>
        <begin position="65"/>
        <end position="97"/>
    </location>
</feature>
<feature type="region of interest" description="Disordered" evidence="13">
    <location>
        <begin position="504"/>
        <end position="524"/>
    </location>
</feature>
<feature type="repeat" description="ANK" evidence="12">
    <location>
        <begin position="171"/>
        <end position="203"/>
    </location>
</feature>
<evidence type="ECO:0000313" key="16">
    <source>
        <dbReference type="Proteomes" id="UP000827092"/>
    </source>
</evidence>
<dbReference type="GO" id="GO:0005576">
    <property type="term" value="C:extracellular region"/>
    <property type="evidence" value="ECO:0007669"/>
    <property type="project" value="UniProtKB-SubCell"/>
</dbReference>
<name>A0AAV6U247_9ARAC</name>
<keyword evidence="10 12" id="KW-0040">ANK repeat</keyword>
<feature type="repeat" description="ANK" evidence="12">
    <location>
        <begin position="137"/>
        <end position="169"/>
    </location>
</feature>
<keyword evidence="5" id="KW-1052">Target cell membrane</keyword>
<dbReference type="InterPro" id="IPR051165">
    <property type="entry name" value="Multifunctional_ANK_Repeat"/>
</dbReference>
<keyword evidence="9" id="KW-0638">Presynaptic neurotoxin</keyword>
<dbReference type="PANTHER" id="PTHR24123:SF33">
    <property type="entry name" value="PROTEIN HOS4"/>
    <property type="match status" value="1"/>
</dbReference>
<evidence type="ECO:0000256" key="4">
    <source>
        <dbReference type="ARBA" id="ARBA00022525"/>
    </source>
</evidence>
<dbReference type="PROSITE" id="PS50088">
    <property type="entry name" value="ANK_REPEAT"/>
    <property type="match status" value="6"/>
</dbReference>
<feature type="repeat" description="ANK" evidence="12">
    <location>
        <begin position="272"/>
        <end position="304"/>
    </location>
</feature>
<feature type="compositionally biased region" description="Basic and acidic residues" evidence="13">
    <location>
        <begin position="504"/>
        <end position="522"/>
    </location>
</feature>
<dbReference type="Pfam" id="PF00536">
    <property type="entry name" value="SAM_1"/>
    <property type="match status" value="1"/>
</dbReference>
<evidence type="ECO:0000256" key="8">
    <source>
        <dbReference type="ARBA" id="ARBA00022737"/>
    </source>
</evidence>
<gene>
    <name evidence="15" type="ORF">JTE90_011652</name>
</gene>
<dbReference type="AlphaFoldDB" id="A0AAV6U247"/>
<dbReference type="Pfam" id="PF12796">
    <property type="entry name" value="Ank_2"/>
    <property type="match status" value="3"/>
</dbReference>
<proteinExistence type="predicted"/>
<dbReference type="GO" id="GO:0006887">
    <property type="term" value="P:exocytosis"/>
    <property type="evidence" value="ECO:0007669"/>
    <property type="project" value="UniProtKB-KW"/>
</dbReference>
<keyword evidence="3" id="KW-0268">Exocytosis</keyword>
<evidence type="ECO:0000256" key="12">
    <source>
        <dbReference type="PROSITE-ProRule" id="PRU00023"/>
    </source>
</evidence>
<dbReference type="Gene3D" id="1.25.40.20">
    <property type="entry name" value="Ankyrin repeat-containing domain"/>
    <property type="match status" value="3"/>
</dbReference>
<feature type="domain" description="SAM" evidence="14">
    <location>
        <begin position="595"/>
        <end position="659"/>
    </location>
</feature>
<evidence type="ECO:0000256" key="11">
    <source>
        <dbReference type="ARBA" id="ARBA00023298"/>
    </source>
</evidence>
<dbReference type="InterPro" id="IPR036770">
    <property type="entry name" value="Ankyrin_rpt-contain_sf"/>
</dbReference>
<sequence>MTDILKLCQYGDFDAVEKFLYEGVDPNFQNNEGESPLQIASANGYCEIVKLLLNSGASIDLPNNYGWTPLMQAAKHGHSLTVAFLLKMKAKVNITNKLGMSPIVAAAWSGDLLTLKLLMAAGAMVDHMSALCENNEGDLSSLMAAALQGHEDILRFLLDQGALINHVSPITGLSPLMLAAFEGHLKMTQVIVDFGGNINNQDICNRSALDWAIENNKEEVRDYLETLTISKLKTGKSESINILQAVRNGDILGVECAIKENSDNVNFCGPNDGITPLMLASMLGQNNIINLLTSNGANLDAQDIENGWTALMYAVFHGHADSVQILLEKGAAFDVCASNGYTAMDLAHHTDSSDTSIIECLTAKLMSLDLITRKSFINSPSVASGKQKLSGSERFFPKKSQTQAGLKKQSWIGGLQSKMLTRLSPRYSEKLSTSDIQAFDETMVNDVFVEPKSPFDEIEYFKNLSPDFLPPDKHLADLLKEHKVEAIKPPLKVFGYSNYFPFGKPKDKEPKDKDPKDKEPKPIKNSLHLKYLLRDHYRKRHLVHPTKAHQSKDIHSVSMSLMDTKHQPTEFFNEKTNLISPETPALEQQDKEIKTNEGDLSELLMEDESLGKYIKKFQEQEIDINTLKHLSKEDLYDIGVETIESQEKILKIIEKLRCT</sequence>
<dbReference type="GO" id="GO:0044231">
    <property type="term" value="C:host cell presynaptic membrane"/>
    <property type="evidence" value="ECO:0007669"/>
    <property type="project" value="UniProtKB-KW"/>
</dbReference>
<protein>
    <recommendedName>
        <fullName evidence="14">SAM domain-containing protein</fullName>
    </recommendedName>
</protein>
<evidence type="ECO:0000256" key="6">
    <source>
        <dbReference type="ARBA" id="ARBA00022656"/>
    </source>
</evidence>
<dbReference type="SUPFAM" id="SSF48403">
    <property type="entry name" value="Ankyrin repeat"/>
    <property type="match status" value="1"/>
</dbReference>
<evidence type="ECO:0000256" key="10">
    <source>
        <dbReference type="ARBA" id="ARBA00023043"/>
    </source>
</evidence>
<feature type="repeat" description="ANK" evidence="12">
    <location>
        <begin position="306"/>
        <end position="338"/>
    </location>
</feature>
<keyword evidence="8" id="KW-0677">Repeat</keyword>
<dbReference type="GO" id="GO:0044218">
    <property type="term" value="C:other organism cell membrane"/>
    <property type="evidence" value="ECO:0007669"/>
    <property type="project" value="UniProtKB-KW"/>
</dbReference>
<dbReference type="SMART" id="SM00248">
    <property type="entry name" value="ANK"/>
    <property type="match status" value="9"/>
</dbReference>
<accession>A0AAV6U247</accession>
<keyword evidence="11" id="KW-1053">Target membrane</keyword>
<dbReference type="InterPro" id="IPR013761">
    <property type="entry name" value="SAM/pointed_sf"/>
</dbReference>
<evidence type="ECO:0000256" key="13">
    <source>
        <dbReference type="SAM" id="MobiDB-lite"/>
    </source>
</evidence>
<feature type="repeat" description="ANK" evidence="12">
    <location>
        <begin position="32"/>
        <end position="64"/>
    </location>
</feature>
<evidence type="ECO:0000256" key="7">
    <source>
        <dbReference type="ARBA" id="ARBA00022699"/>
    </source>
</evidence>
<dbReference type="Gene3D" id="1.10.150.50">
    <property type="entry name" value="Transcription Factor, Ets-1"/>
    <property type="match status" value="1"/>
</dbReference>
<evidence type="ECO:0000256" key="1">
    <source>
        <dbReference type="ARBA" id="ARBA00004175"/>
    </source>
</evidence>
<keyword evidence="16" id="KW-1185">Reference proteome</keyword>
<organism evidence="15 16">
    <name type="scientific">Oedothorax gibbosus</name>
    <dbReference type="NCBI Taxonomy" id="931172"/>
    <lineage>
        <taxon>Eukaryota</taxon>
        <taxon>Metazoa</taxon>
        <taxon>Ecdysozoa</taxon>
        <taxon>Arthropoda</taxon>
        <taxon>Chelicerata</taxon>
        <taxon>Arachnida</taxon>
        <taxon>Araneae</taxon>
        <taxon>Araneomorphae</taxon>
        <taxon>Entelegynae</taxon>
        <taxon>Araneoidea</taxon>
        <taxon>Linyphiidae</taxon>
        <taxon>Erigoninae</taxon>
        <taxon>Oedothorax</taxon>
    </lineage>
</organism>
<evidence type="ECO:0000259" key="14">
    <source>
        <dbReference type="PROSITE" id="PS50105"/>
    </source>
</evidence>
<dbReference type="EMBL" id="JAFNEN010000725">
    <property type="protein sequence ID" value="KAG8178022.1"/>
    <property type="molecule type" value="Genomic_DNA"/>
</dbReference>
<comment type="subcellular location">
    <subcellularLocation>
        <location evidence="2">Secreted</location>
    </subcellularLocation>
    <subcellularLocation>
        <location evidence="1">Target cell membrane</location>
    </subcellularLocation>
</comment>
<dbReference type="PANTHER" id="PTHR24123">
    <property type="entry name" value="ANKYRIN REPEAT-CONTAINING"/>
    <property type="match status" value="1"/>
</dbReference>
<keyword evidence="6" id="KW-0800">Toxin</keyword>
<dbReference type="Proteomes" id="UP000827092">
    <property type="component" value="Unassembled WGS sequence"/>
</dbReference>
<keyword evidence="7" id="KW-0528">Neurotoxin</keyword>
<keyword evidence="11" id="KW-0472">Membrane</keyword>
<dbReference type="GO" id="GO:0090729">
    <property type="term" value="F:toxin activity"/>
    <property type="evidence" value="ECO:0007669"/>
    <property type="project" value="UniProtKB-KW"/>
</dbReference>
<dbReference type="InterPro" id="IPR002110">
    <property type="entry name" value="Ankyrin_rpt"/>
</dbReference>
<dbReference type="SUPFAM" id="SSF47769">
    <property type="entry name" value="SAM/Pointed domain"/>
    <property type="match status" value="1"/>
</dbReference>
<keyword evidence="4" id="KW-0964">Secreted</keyword>
<evidence type="ECO:0000256" key="2">
    <source>
        <dbReference type="ARBA" id="ARBA00004613"/>
    </source>
</evidence>
<evidence type="ECO:0000256" key="9">
    <source>
        <dbReference type="ARBA" id="ARBA00023028"/>
    </source>
</evidence>